<proteinExistence type="predicted"/>
<dbReference type="InterPro" id="IPR029071">
    <property type="entry name" value="Ubiquitin-like_domsf"/>
</dbReference>
<gene>
    <name evidence="3" type="ORF">RHTO_01910</name>
</gene>
<sequence>MAPPTTSNKRAASPPSDPSKTKRAREDPAVECCYLAVVKDDERQVLVRISSADYDTAMREIRRVFCVKHASLTGIERDVPGRGWTAIGSTAWMAQAVKRYDELYPVYRMVIGGRVPIQIFVKTLTGRTITLEVLPDASLESVRDMIRDVEGISPCQQRLIFAGKQLENGHTLADYQIAKDSTLHLLLRLTGGKPVIYLFPPTPLDSASVSLTLTPEWHFSALYPVVHPVEGGNGETRASWTVSAQPDGSLVDLASGLELKYLFWEAEAYKTTSSAPSHLVFDPSNPLLDASNGCALPFAAFLAHLDQTLAALSLHTAARNDFITYWLSHFTRIRDAGQHIGFRFLAQDDYERATHLDVNPMPDVVTRVFLLFTGVDADQTSEWKKPDEVDWVKEVGVQVDKAEDKSLFRVLEWGGMEVV</sequence>
<keyword evidence="4" id="KW-1185">Reference proteome</keyword>
<dbReference type="SUPFAM" id="SSF54236">
    <property type="entry name" value="Ubiquitin-like"/>
    <property type="match status" value="1"/>
</dbReference>
<protein>
    <submittedName>
        <fullName evidence="3">Ubiquitin family protein</fullName>
    </submittedName>
</protein>
<feature type="region of interest" description="Disordered" evidence="1">
    <location>
        <begin position="1"/>
        <end position="25"/>
    </location>
</feature>
<dbReference type="HOGENOM" id="CLU_028134_0_0_1"/>
<dbReference type="FunFam" id="3.10.20.90:FF:000160">
    <property type="entry name" value="Polyubiquitin-C"/>
    <property type="match status" value="1"/>
</dbReference>
<dbReference type="GeneID" id="27365923"/>
<evidence type="ECO:0000313" key="4">
    <source>
        <dbReference type="Proteomes" id="UP000016926"/>
    </source>
</evidence>
<dbReference type="AlphaFoldDB" id="M7XCE8"/>
<dbReference type="Gene3D" id="3.10.20.90">
    <property type="entry name" value="Phosphatidylinositol 3-kinase Catalytic Subunit, Chain A, domain 1"/>
    <property type="match status" value="1"/>
</dbReference>
<feature type="compositionally biased region" description="Polar residues" evidence="1">
    <location>
        <begin position="1"/>
        <end position="10"/>
    </location>
</feature>
<dbReference type="PANTHER" id="PTHR10666">
    <property type="entry name" value="UBIQUITIN"/>
    <property type="match status" value="1"/>
</dbReference>
<dbReference type="RefSeq" id="XP_016272563.1">
    <property type="nucleotide sequence ID" value="XM_016415589.1"/>
</dbReference>
<dbReference type="InterPro" id="IPR050158">
    <property type="entry name" value="Ubiquitin_ubiquitin-like"/>
</dbReference>
<organism evidence="3 4">
    <name type="scientific">Rhodotorula toruloides (strain NP11)</name>
    <name type="common">Yeast</name>
    <name type="synonym">Rhodosporidium toruloides</name>
    <dbReference type="NCBI Taxonomy" id="1130832"/>
    <lineage>
        <taxon>Eukaryota</taxon>
        <taxon>Fungi</taxon>
        <taxon>Dikarya</taxon>
        <taxon>Basidiomycota</taxon>
        <taxon>Pucciniomycotina</taxon>
        <taxon>Microbotryomycetes</taxon>
        <taxon>Sporidiobolales</taxon>
        <taxon>Sporidiobolaceae</taxon>
        <taxon>Rhodotorula</taxon>
    </lineage>
</organism>
<feature type="domain" description="Ubiquitin-like" evidence="2">
    <location>
        <begin position="117"/>
        <end position="192"/>
    </location>
</feature>
<dbReference type="EMBL" id="KB722656">
    <property type="protein sequence ID" value="EMS21444.1"/>
    <property type="molecule type" value="Genomic_DNA"/>
</dbReference>
<dbReference type="PROSITE" id="PS50053">
    <property type="entry name" value="UBIQUITIN_2"/>
    <property type="match status" value="1"/>
</dbReference>
<evidence type="ECO:0000313" key="3">
    <source>
        <dbReference type="EMBL" id="EMS21444.1"/>
    </source>
</evidence>
<name>M7XCE8_RHOT1</name>
<dbReference type="PRINTS" id="PR00348">
    <property type="entry name" value="UBIQUITIN"/>
</dbReference>
<accession>M7XCE8</accession>
<dbReference type="SMART" id="SM00213">
    <property type="entry name" value="UBQ"/>
    <property type="match status" value="1"/>
</dbReference>
<dbReference type="OrthoDB" id="428577at2759"/>
<dbReference type="eggNOG" id="KOG0001">
    <property type="taxonomic scope" value="Eukaryota"/>
</dbReference>
<dbReference type="Pfam" id="PF00240">
    <property type="entry name" value="ubiquitin"/>
    <property type="match status" value="1"/>
</dbReference>
<dbReference type="InterPro" id="IPR019956">
    <property type="entry name" value="Ubiquitin_dom"/>
</dbReference>
<dbReference type="InterPro" id="IPR000626">
    <property type="entry name" value="Ubiquitin-like_dom"/>
</dbReference>
<dbReference type="Proteomes" id="UP000016926">
    <property type="component" value="Unassembled WGS sequence"/>
</dbReference>
<reference evidence="3 4" key="1">
    <citation type="journal article" date="2012" name="Nat. Commun.">
        <title>A multi-omic map of the lipid-producing yeast Rhodosporidium toruloides.</title>
        <authorList>
            <person name="Zhu Z."/>
            <person name="Zhang S."/>
            <person name="Liu H."/>
            <person name="Shen H."/>
            <person name="Lin X."/>
            <person name="Yang F."/>
            <person name="Zhou Y.J."/>
            <person name="Jin G."/>
            <person name="Ye M."/>
            <person name="Zou H."/>
            <person name="Zou H."/>
            <person name="Zhao Z.K."/>
        </authorList>
    </citation>
    <scope>NUCLEOTIDE SEQUENCE [LARGE SCALE GENOMIC DNA]</scope>
    <source>
        <strain evidence="3 4">NP11</strain>
    </source>
</reference>
<evidence type="ECO:0000256" key="1">
    <source>
        <dbReference type="SAM" id="MobiDB-lite"/>
    </source>
</evidence>
<evidence type="ECO:0000259" key="2">
    <source>
        <dbReference type="PROSITE" id="PS50053"/>
    </source>
</evidence>